<proteinExistence type="predicted"/>
<evidence type="ECO:0000313" key="3">
    <source>
        <dbReference type="Proteomes" id="UP000000709"/>
    </source>
</evidence>
<feature type="compositionally biased region" description="Polar residues" evidence="1">
    <location>
        <begin position="184"/>
        <end position="195"/>
    </location>
</feature>
<organism evidence="3">
    <name type="scientific">Spathaspora passalidarum (strain NRRL Y-27907 / 11-Y1)</name>
    <dbReference type="NCBI Taxonomy" id="619300"/>
    <lineage>
        <taxon>Eukaryota</taxon>
        <taxon>Fungi</taxon>
        <taxon>Dikarya</taxon>
        <taxon>Ascomycota</taxon>
        <taxon>Saccharomycotina</taxon>
        <taxon>Pichiomycetes</taxon>
        <taxon>Debaryomycetaceae</taxon>
        <taxon>Spathaspora</taxon>
    </lineage>
</organism>
<sequence length="305" mass="33477">MNAPEDPLGEFDISLIESYCPILPPPADFKDSSLFVLPELDLNYDLDSLLAPTWTNCETIAPSALSSPSHSRCHSKQLSLASPLLESKILPGIPPLIEQDDSPLSSPPTSNCPSTIKKSASRRKSRSRNNSIGCDIFSYNYCTTNNTKFKVSKSANTSPILKPPLKPSVTIASIDTLGRFQKSTSSNFLSGSKSSPPAPIAPPPPLPPPTTKKRSKSVGNPFYKPIMHVVSPSQQQQRQKRTESFDSTSLVLDNNSFIETTTIDQKLNEEVFVVESLFGNYNRFANDVSDNKENYFDPLSESFSV</sequence>
<protein>
    <submittedName>
        <fullName evidence="2">Uncharacterized protein</fullName>
    </submittedName>
</protein>
<reference evidence="2 3" key="1">
    <citation type="journal article" date="2011" name="Proc. Natl. Acad. Sci. U.S.A.">
        <title>Comparative genomics of xylose-fermenting fungi for enhanced biofuel production.</title>
        <authorList>
            <person name="Wohlbach D.J."/>
            <person name="Kuo A."/>
            <person name="Sato T.K."/>
            <person name="Potts K.M."/>
            <person name="Salamov A.A."/>
            <person name="LaButti K.M."/>
            <person name="Sun H."/>
            <person name="Clum A."/>
            <person name="Pangilinan J.L."/>
            <person name="Lindquist E.A."/>
            <person name="Lucas S."/>
            <person name="Lapidus A."/>
            <person name="Jin M."/>
            <person name="Gunawan C."/>
            <person name="Balan V."/>
            <person name="Dale B.E."/>
            <person name="Jeffries T.W."/>
            <person name="Zinkel R."/>
            <person name="Barry K.W."/>
            <person name="Grigoriev I.V."/>
            <person name="Gasch A.P."/>
        </authorList>
    </citation>
    <scope>NUCLEOTIDE SEQUENCE [LARGE SCALE GENOMIC DNA]</scope>
    <source>
        <strain evidence="3">NRRL Y-27907 / 11-Y1</strain>
    </source>
</reference>
<evidence type="ECO:0000256" key="1">
    <source>
        <dbReference type="SAM" id="MobiDB-lite"/>
    </source>
</evidence>
<dbReference type="HOGENOM" id="CLU_912660_0_0_1"/>
<accession>G3AF84</accession>
<dbReference type="AlphaFoldDB" id="G3AF84"/>
<feature type="region of interest" description="Disordered" evidence="1">
    <location>
        <begin position="96"/>
        <end position="128"/>
    </location>
</feature>
<gene>
    <name evidence="2" type="ORF">SPAPADRAFT_47944</name>
</gene>
<feature type="compositionally biased region" description="Polar residues" evidence="1">
    <location>
        <begin position="102"/>
        <end position="116"/>
    </location>
</feature>
<dbReference type="KEGG" id="spaa:SPAPADRAFT_47944"/>
<dbReference type="RefSeq" id="XP_007372285.1">
    <property type="nucleotide sequence ID" value="XM_007372223.1"/>
</dbReference>
<dbReference type="Proteomes" id="UP000000709">
    <property type="component" value="Unassembled WGS sequence"/>
</dbReference>
<evidence type="ECO:0000313" key="2">
    <source>
        <dbReference type="EMBL" id="EGW34873.1"/>
    </source>
</evidence>
<feature type="region of interest" description="Disordered" evidence="1">
    <location>
        <begin position="184"/>
        <end position="218"/>
    </location>
</feature>
<dbReference type="GeneID" id="18871159"/>
<keyword evidence="3" id="KW-1185">Reference proteome</keyword>
<feature type="compositionally biased region" description="Pro residues" evidence="1">
    <location>
        <begin position="196"/>
        <end position="210"/>
    </location>
</feature>
<dbReference type="OrthoDB" id="4025566at2759"/>
<dbReference type="eggNOG" id="ENOG502RQK9">
    <property type="taxonomic scope" value="Eukaryota"/>
</dbReference>
<name>G3AF84_SPAPN</name>
<dbReference type="InParanoid" id="G3AF84"/>
<dbReference type="EMBL" id="GL996499">
    <property type="protein sequence ID" value="EGW34873.1"/>
    <property type="molecule type" value="Genomic_DNA"/>
</dbReference>